<dbReference type="InterPro" id="IPR046879">
    <property type="entry name" value="KANL3/Tex30_Abhydrolase"/>
</dbReference>
<dbReference type="PANTHER" id="PTHR13136">
    <property type="entry name" value="TESTIS DEVELOPMENT PROTEIN PRTD"/>
    <property type="match status" value="1"/>
</dbReference>
<evidence type="ECO:0000259" key="1">
    <source>
        <dbReference type="Pfam" id="PF20408"/>
    </source>
</evidence>
<dbReference type="PANTHER" id="PTHR13136:SF11">
    <property type="entry name" value="TESTIS-EXPRESSED PROTEIN 30"/>
    <property type="match status" value="1"/>
</dbReference>
<proteinExistence type="predicted"/>
<dbReference type="Pfam" id="PF20408">
    <property type="entry name" value="Abhydrolase_11"/>
    <property type="match status" value="1"/>
</dbReference>
<evidence type="ECO:0000313" key="2">
    <source>
        <dbReference type="EMBL" id="MDI9858320.1"/>
    </source>
</evidence>
<evidence type="ECO:0000313" key="3">
    <source>
        <dbReference type="Proteomes" id="UP001236507"/>
    </source>
</evidence>
<dbReference type="EMBL" id="JASHIF010000002">
    <property type="protein sequence ID" value="MDI9858320.1"/>
    <property type="molecule type" value="Genomic_DNA"/>
</dbReference>
<accession>A0ABT6Y430</accession>
<dbReference type="InterPro" id="IPR029058">
    <property type="entry name" value="AB_hydrolase_fold"/>
</dbReference>
<sequence>MQSKSTKPPLILLLGRDDWQKDINLNYMLVHYIQKKGIAIAWEDPIGGPIWRLRHMLSRLCRLPEFGDKLIVRGLQILYASFNWRYAQHLFRQFNDEQRHTVYGRSQRVAKRIGELSKKYEVYVISRSSGGRVASLVADNVAVKQIICLGYPFQNPENGVEPERYEHLPALRTPFLIIQGRNDEYGGSEILEKYHFHPNTSIFLMDTDHGFNMEKHQWQVLFHKMEEILPKNQVKTKESFDLISTTSFVSS</sequence>
<feature type="domain" description="KANL3/Tex30 alpha/beta hydrolase-like" evidence="1">
    <location>
        <begin position="76"/>
        <end position="217"/>
    </location>
</feature>
<protein>
    <recommendedName>
        <fullName evidence="1">KANL3/Tex30 alpha/beta hydrolase-like domain-containing protein</fullName>
    </recommendedName>
</protein>
<name>A0ABT6Y430_9BACT</name>
<dbReference type="RefSeq" id="WP_283343558.1">
    <property type="nucleotide sequence ID" value="NZ_JASHIF010000002.1"/>
</dbReference>
<dbReference type="Gene3D" id="3.40.50.1820">
    <property type="entry name" value="alpha/beta hydrolase"/>
    <property type="match status" value="1"/>
</dbReference>
<organism evidence="2 3">
    <name type="scientific">Flectobacillus roseus</name>
    <dbReference type="NCBI Taxonomy" id="502259"/>
    <lineage>
        <taxon>Bacteria</taxon>
        <taxon>Pseudomonadati</taxon>
        <taxon>Bacteroidota</taxon>
        <taxon>Cytophagia</taxon>
        <taxon>Cytophagales</taxon>
        <taxon>Flectobacillaceae</taxon>
        <taxon>Flectobacillus</taxon>
    </lineage>
</organism>
<dbReference type="Proteomes" id="UP001236507">
    <property type="component" value="Unassembled WGS sequence"/>
</dbReference>
<comment type="caution">
    <text evidence="2">The sequence shown here is derived from an EMBL/GenBank/DDBJ whole genome shotgun (WGS) entry which is preliminary data.</text>
</comment>
<keyword evidence="3" id="KW-1185">Reference proteome</keyword>
<gene>
    <name evidence="2" type="ORF">QM524_03750</name>
</gene>
<dbReference type="SUPFAM" id="SSF53474">
    <property type="entry name" value="alpha/beta-Hydrolases"/>
    <property type="match status" value="1"/>
</dbReference>
<reference evidence="2 3" key="1">
    <citation type="submission" date="2023-05" db="EMBL/GenBank/DDBJ databases">
        <title>Novel species of genus Flectobacillus isolated from stream in China.</title>
        <authorList>
            <person name="Lu H."/>
        </authorList>
    </citation>
    <scope>NUCLEOTIDE SEQUENCE [LARGE SCALE GENOMIC DNA]</scope>
    <source>
        <strain evidence="2 3">KCTC 42575</strain>
    </source>
</reference>
<dbReference type="InterPro" id="IPR026555">
    <property type="entry name" value="NSL3/Tex30"/>
</dbReference>